<dbReference type="STRING" id="1423804.FD14_GL003020"/>
<dbReference type="GO" id="GO:0015074">
    <property type="term" value="P:DNA integration"/>
    <property type="evidence" value="ECO:0007669"/>
    <property type="project" value="UniProtKB-KW"/>
</dbReference>
<keyword evidence="2" id="KW-0229">DNA integration</keyword>
<dbReference type="AlphaFoldDB" id="A0A0R2FCD9"/>
<organism evidence="6 7">
    <name type="scientific">Secundilactobacillus similis DSM 23365 = JCM 2765</name>
    <dbReference type="NCBI Taxonomy" id="1423804"/>
    <lineage>
        <taxon>Bacteria</taxon>
        <taxon>Bacillati</taxon>
        <taxon>Bacillota</taxon>
        <taxon>Bacilli</taxon>
        <taxon>Lactobacillales</taxon>
        <taxon>Lactobacillaceae</taxon>
        <taxon>Secundilactobacillus</taxon>
    </lineage>
</organism>
<dbReference type="InterPro" id="IPR004107">
    <property type="entry name" value="Integrase_SAM-like_N"/>
</dbReference>
<dbReference type="PANTHER" id="PTHR30629">
    <property type="entry name" value="PROPHAGE INTEGRASE"/>
    <property type="match status" value="1"/>
</dbReference>
<evidence type="ECO:0000256" key="4">
    <source>
        <dbReference type="ARBA" id="ARBA00023172"/>
    </source>
</evidence>
<evidence type="ECO:0000259" key="5">
    <source>
        <dbReference type="PROSITE" id="PS51898"/>
    </source>
</evidence>
<comment type="caution">
    <text evidence="6">The sequence shown here is derived from an EMBL/GenBank/DDBJ whole genome shotgun (WGS) entry which is preliminary data.</text>
</comment>
<dbReference type="InterPro" id="IPR050808">
    <property type="entry name" value="Phage_Integrase"/>
</dbReference>
<evidence type="ECO:0000313" key="7">
    <source>
        <dbReference type="Proteomes" id="UP000051442"/>
    </source>
</evidence>
<dbReference type="EMBL" id="AYZM01000045">
    <property type="protein sequence ID" value="KRN26121.1"/>
    <property type="molecule type" value="Genomic_DNA"/>
</dbReference>
<gene>
    <name evidence="6" type="ORF">FD14_GL003020</name>
</gene>
<dbReference type="GO" id="GO:0003677">
    <property type="term" value="F:DNA binding"/>
    <property type="evidence" value="ECO:0007669"/>
    <property type="project" value="UniProtKB-KW"/>
</dbReference>
<dbReference type="InterPro" id="IPR013762">
    <property type="entry name" value="Integrase-like_cat_sf"/>
</dbReference>
<dbReference type="Proteomes" id="UP000051442">
    <property type="component" value="Unassembled WGS sequence"/>
</dbReference>
<keyword evidence="7" id="KW-1185">Reference proteome</keyword>
<dbReference type="Pfam" id="PF00589">
    <property type="entry name" value="Phage_integrase"/>
    <property type="match status" value="1"/>
</dbReference>
<accession>A0A0R2FCD9</accession>
<dbReference type="InterPro" id="IPR011010">
    <property type="entry name" value="DNA_brk_join_enz"/>
</dbReference>
<proteinExistence type="inferred from homology"/>
<keyword evidence="3" id="KW-0238">DNA-binding</keyword>
<name>A0A0R2FCD9_9LACO</name>
<comment type="similarity">
    <text evidence="1">Belongs to the 'phage' integrase family.</text>
</comment>
<dbReference type="Gene3D" id="1.10.150.130">
    <property type="match status" value="1"/>
</dbReference>
<protein>
    <submittedName>
        <fullName evidence="6">Phage integrase</fullName>
    </submittedName>
</protein>
<dbReference type="Pfam" id="PF14657">
    <property type="entry name" value="Arm-DNA-bind_4"/>
    <property type="match status" value="1"/>
</dbReference>
<dbReference type="CDD" id="cd01189">
    <property type="entry name" value="INT_ICEBs1_C_like"/>
    <property type="match status" value="1"/>
</dbReference>
<dbReference type="GO" id="GO:0006310">
    <property type="term" value="P:DNA recombination"/>
    <property type="evidence" value="ECO:0007669"/>
    <property type="project" value="UniProtKB-KW"/>
</dbReference>
<dbReference type="PROSITE" id="PS51898">
    <property type="entry name" value="TYR_RECOMBINASE"/>
    <property type="match status" value="1"/>
</dbReference>
<dbReference type="InterPro" id="IPR002104">
    <property type="entry name" value="Integrase_catalytic"/>
</dbReference>
<dbReference type="PANTHER" id="PTHR30629:SF2">
    <property type="entry name" value="PROPHAGE INTEGRASE INTS-RELATED"/>
    <property type="match status" value="1"/>
</dbReference>
<dbReference type="OrthoDB" id="9803188at2"/>
<sequence length="386" mass="45423">MATIKQYSKKDGTKRWMFKTYLGINSVTGKQDTAMRRNFATRREAKAAMERVKVQYQNGELACQQQSNGDLFQEVFDLWKENYEYTVKESTFVKTVEQFKVHVLPEFGHKSMSSITVADVQKFINRKAKTYVKFRDLKIDIARIFEYAITLGIVDSNPAEKISIPRKVEKIDKVERKNYYSRDELKEFLKLCYEQQPFHIFMFFQLLSASGCRRGEILALEWCNVDFENQCIHIKQNLARGKDRRLYLDYPKTRHSKRTISLDLETMKYLDQWRSLQRQEMLKLGFNTLSNKNQLVFANQNNSFIQLSKPRTWMLQNVKKNNLREITVHGFRHTHATLLLEAGVAPKVISERLGHASIQITLDLYSHVTEKMETEVPNVFAKVMRE</sequence>
<feature type="domain" description="Tyr recombinase" evidence="5">
    <location>
        <begin position="175"/>
        <end position="378"/>
    </location>
</feature>
<evidence type="ECO:0000256" key="2">
    <source>
        <dbReference type="ARBA" id="ARBA00022908"/>
    </source>
</evidence>
<keyword evidence="4" id="KW-0233">DNA recombination</keyword>
<dbReference type="InterPro" id="IPR010998">
    <property type="entry name" value="Integrase_recombinase_N"/>
</dbReference>
<dbReference type="InterPro" id="IPR028259">
    <property type="entry name" value="AP2-like_int_N"/>
</dbReference>
<dbReference type="SUPFAM" id="SSF56349">
    <property type="entry name" value="DNA breaking-rejoining enzymes"/>
    <property type="match status" value="1"/>
</dbReference>
<evidence type="ECO:0000256" key="1">
    <source>
        <dbReference type="ARBA" id="ARBA00008857"/>
    </source>
</evidence>
<evidence type="ECO:0000313" key="6">
    <source>
        <dbReference type="EMBL" id="KRN26121.1"/>
    </source>
</evidence>
<dbReference type="RefSeq" id="WP_057151707.1">
    <property type="nucleotide sequence ID" value="NZ_AYZM01000045.1"/>
</dbReference>
<dbReference type="Pfam" id="PF14659">
    <property type="entry name" value="Phage_int_SAM_3"/>
    <property type="match status" value="1"/>
</dbReference>
<evidence type="ECO:0000256" key="3">
    <source>
        <dbReference type="ARBA" id="ARBA00023125"/>
    </source>
</evidence>
<dbReference type="Gene3D" id="1.10.443.10">
    <property type="entry name" value="Intergrase catalytic core"/>
    <property type="match status" value="1"/>
</dbReference>
<reference evidence="6 7" key="1">
    <citation type="journal article" date="2015" name="Genome Announc.">
        <title>Expanding the biotechnology potential of lactobacilli through comparative genomics of 213 strains and associated genera.</title>
        <authorList>
            <person name="Sun Z."/>
            <person name="Harris H.M."/>
            <person name="McCann A."/>
            <person name="Guo C."/>
            <person name="Argimon S."/>
            <person name="Zhang W."/>
            <person name="Yang X."/>
            <person name="Jeffery I.B."/>
            <person name="Cooney J.C."/>
            <person name="Kagawa T.F."/>
            <person name="Liu W."/>
            <person name="Song Y."/>
            <person name="Salvetti E."/>
            <person name="Wrobel A."/>
            <person name="Rasinkangas P."/>
            <person name="Parkhill J."/>
            <person name="Rea M.C."/>
            <person name="O'Sullivan O."/>
            <person name="Ritari J."/>
            <person name="Douillard F.P."/>
            <person name="Paul Ross R."/>
            <person name="Yang R."/>
            <person name="Briner A.E."/>
            <person name="Felis G.E."/>
            <person name="de Vos W.M."/>
            <person name="Barrangou R."/>
            <person name="Klaenhammer T.R."/>
            <person name="Caufield P.W."/>
            <person name="Cui Y."/>
            <person name="Zhang H."/>
            <person name="O'Toole P.W."/>
        </authorList>
    </citation>
    <scope>NUCLEOTIDE SEQUENCE [LARGE SCALE GENOMIC DNA]</scope>
    <source>
        <strain evidence="6 7">DSM 23365</strain>
    </source>
</reference>
<dbReference type="PATRIC" id="fig|1423804.4.peg.3250"/>